<accession>A0A448WP04</accession>
<comment type="caution">
    <text evidence="1">The sequence shown here is derived from an EMBL/GenBank/DDBJ whole genome shotgun (WGS) entry which is preliminary data.</text>
</comment>
<sequence>MSVCLSLSLHQVSECTPLAASVCPFCGASPLGENRKCAPTEDIGRINMVQVERR</sequence>
<name>A0A448WP04_9PLAT</name>
<proteinExistence type="predicted"/>
<reference evidence="1" key="1">
    <citation type="submission" date="2018-11" db="EMBL/GenBank/DDBJ databases">
        <authorList>
            <consortium name="Pathogen Informatics"/>
        </authorList>
    </citation>
    <scope>NUCLEOTIDE SEQUENCE</scope>
</reference>
<dbReference type="AlphaFoldDB" id="A0A448WP04"/>
<protein>
    <submittedName>
        <fullName evidence="1">Uncharacterized protein</fullName>
    </submittedName>
</protein>
<organism evidence="1 2">
    <name type="scientific">Protopolystoma xenopodis</name>
    <dbReference type="NCBI Taxonomy" id="117903"/>
    <lineage>
        <taxon>Eukaryota</taxon>
        <taxon>Metazoa</taxon>
        <taxon>Spiralia</taxon>
        <taxon>Lophotrochozoa</taxon>
        <taxon>Platyhelminthes</taxon>
        <taxon>Monogenea</taxon>
        <taxon>Polyopisthocotylea</taxon>
        <taxon>Polystomatidea</taxon>
        <taxon>Polystomatidae</taxon>
        <taxon>Protopolystoma</taxon>
    </lineage>
</organism>
<keyword evidence="2" id="KW-1185">Reference proteome</keyword>
<dbReference type="EMBL" id="CAAALY010029352">
    <property type="protein sequence ID" value="VEL16649.1"/>
    <property type="molecule type" value="Genomic_DNA"/>
</dbReference>
<gene>
    <name evidence="1" type="ORF">PXEA_LOCUS10089</name>
</gene>
<evidence type="ECO:0000313" key="1">
    <source>
        <dbReference type="EMBL" id="VEL16649.1"/>
    </source>
</evidence>
<dbReference type="Proteomes" id="UP000784294">
    <property type="component" value="Unassembled WGS sequence"/>
</dbReference>
<evidence type="ECO:0000313" key="2">
    <source>
        <dbReference type="Proteomes" id="UP000784294"/>
    </source>
</evidence>